<dbReference type="Pfam" id="PF11604">
    <property type="entry name" value="CusF_Ec"/>
    <property type="match status" value="1"/>
</dbReference>
<protein>
    <submittedName>
        <fullName evidence="2">Copper-binding protein</fullName>
    </submittedName>
</protein>
<dbReference type="AlphaFoldDB" id="A0A6N1ASN5"/>
<evidence type="ECO:0000313" key="3">
    <source>
        <dbReference type="Proteomes" id="UP000509702"/>
    </source>
</evidence>
<geneLocation type="plasmid" evidence="2 3">
    <name>unnamed7</name>
</geneLocation>
<reference evidence="2 3" key="1">
    <citation type="submission" date="2020-06" db="EMBL/GenBank/DDBJ databases">
        <title>Complete genome of Azosprillum oryzae KACC14407.</title>
        <authorList>
            <person name="Kim M."/>
            <person name="Park Y.-J."/>
            <person name="Shin J.-H."/>
        </authorList>
    </citation>
    <scope>NUCLEOTIDE SEQUENCE [LARGE SCALE GENOMIC DNA]</scope>
    <source>
        <strain evidence="2 3">KACC 14407</strain>
        <plasmid evidence="2 3">unnamed7</plasmid>
    </source>
</reference>
<name>A0A6N1ASN5_9PROT</name>
<dbReference type="KEGG" id="aoz:HUE56_29025"/>
<sequence>MLRKLTVAALLTTISIAPAAWAQMDHPGHATPVAQPAAGTTGTVNAVDPAKRLVNLSHGTIAALSWPAMTMDFMVAPGVDLKPVKPGDPVAFTVGKDAAGMYRIETLTPVK</sequence>
<gene>
    <name evidence="2" type="ORF">HUE56_29025</name>
</gene>
<dbReference type="Gene3D" id="2.40.50.320">
    <property type="entry name" value="Copper binding periplasmic protein CusF"/>
    <property type="match status" value="1"/>
</dbReference>
<dbReference type="RefSeq" id="WP_158282460.1">
    <property type="nucleotide sequence ID" value="NZ_BSOV01000001.1"/>
</dbReference>
<dbReference type="InterPro" id="IPR021647">
    <property type="entry name" value="CusF_Ec"/>
</dbReference>
<evidence type="ECO:0000256" key="1">
    <source>
        <dbReference type="SAM" id="SignalP"/>
    </source>
</evidence>
<keyword evidence="3" id="KW-1185">Reference proteome</keyword>
<keyword evidence="1" id="KW-0732">Signal</keyword>
<dbReference type="InterPro" id="IPR042230">
    <property type="entry name" value="CusF_sf"/>
</dbReference>
<organism evidence="2 3">
    <name type="scientific">Azospirillum oryzae</name>
    <dbReference type="NCBI Taxonomy" id="286727"/>
    <lineage>
        <taxon>Bacteria</taxon>
        <taxon>Pseudomonadati</taxon>
        <taxon>Pseudomonadota</taxon>
        <taxon>Alphaproteobacteria</taxon>
        <taxon>Rhodospirillales</taxon>
        <taxon>Azospirillaceae</taxon>
        <taxon>Azospirillum</taxon>
    </lineage>
</organism>
<proteinExistence type="predicted"/>
<dbReference type="EMBL" id="CP054622">
    <property type="protein sequence ID" value="QKS54560.1"/>
    <property type="molecule type" value="Genomic_DNA"/>
</dbReference>
<dbReference type="Proteomes" id="UP000509702">
    <property type="component" value="Plasmid unnamed7"/>
</dbReference>
<keyword evidence="2" id="KW-0614">Plasmid</keyword>
<accession>A0A6N1ASN5</accession>
<evidence type="ECO:0000313" key="2">
    <source>
        <dbReference type="EMBL" id="QKS54560.1"/>
    </source>
</evidence>
<feature type="signal peptide" evidence="1">
    <location>
        <begin position="1"/>
        <end position="19"/>
    </location>
</feature>
<feature type="chain" id="PRO_5026926009" evidence="1">
    <location>
        <begin position="20"/>
        <end position="111"/>
    </location>
</feature>